<dbReference type="HOGENOM" id="CLU_017584_4_7_1"/>
<dbReference type="Gene3D" id="3.40.640.10">
    <property type="entry name" value="Type I PLP-dependent aspartate aminotransferase-like (Major domain)"/>
    <property type="match status" value="1"/>
</dbReference>
<dbReference type="Gene3D" id="3.90.1150.10">
    <property type="entry name" value="Aspartate Aminotransferase, domain 1"/>
    <property type="match status" value="1"/>
</dbReference>
<evidence type="ECO:0000313" key="7">
    <source>
        <dbReference type="EMBL" id="EDV20914.1"/>
    </source>
</evidence>
<keyword evidence="4" id="KW-0808">Transferase</keyword>
<dbReference type="KEGG" id="tad:TRIADDRAFT_60600"/>
<dbReference type="PROSITE" id="PS00105">
    <property type="entry name" value="AA_TRANSFER_CLASS_1"/>
    <property type="match status" value="1"/>
</dbReference>
<dbReference type="Pfam" id="PF00155">
    <property type="entry name" value="Aminotran_1_2"/>
    <property type="match status" value="1"/>
</dbReference>
<dbReference type="InterPro" id="IPR050596">
    <property type="entry name" value="AspAT/PAT-like"/>
</dbReference>
<organism evidence="7 8">
    <name type="scientific">Trichoplax adhaerens</name>
    <name type="common">Trichoplax reptans</name>
    <dbReference type="NCBI Taxonomy" id="10228"/>
    <lineage>
        <taxon>Eukaryota</taxon>
        <taxon>Metazoa</taxon>
        <taxon>Placozoa</taxon>
        <taxon>Uniplacotomia</taxon>
        <taxon>Trichoplacea</taxon>
        <taxon>Trichoplacidae</taxon>
        <taxon>Trichoplax</taxon>
    </lineage>
</organism>
<dbReference type="GO" id="GO:0008483">
    <property type="term" value="F:transaminase activity"/>
    <property type="evidence" value="ECO:0000318"/>
    <property type="project" value="GO_Central"/>
</dbReference>
<dbReference type="CTD" id="6757771"/>
<comment type="cofactor">
    <cofactor evidence="1">
        <name>pyridoxal 5'-phosphate</name>
        <dbReference type="ChEBI" id="CHEBI:597326"/>
    </cofactor>
</comment>
<evidence type="ECO:0000313" key="8">
    <source>
        <dbReference type="Proteomes" id="UP000009022"/>
    </source>
</evidence>
<proteinExistence type="inferred from homology"/>
<dbReference type="PANTHER" id="PTHR46383">
    <property type="entry name" value="ASPARTATE AMINOTRANSFERASE"/>
    <property type="match status" value="1"/>
</dbReference>
<evidence type="ECO:0000256" key="3">
    <source>
        <dbReference type="ARBA" id="ARBA00022576"/>
    </source>
</evidence>
<evidence type="ECO:0000256" key="4">
    <source>
        <dbReference type="ARBA" id="ARBA00022679"/>
    </source>
</evidence>
<evidence type="ECO:0000256" key="2">
    <source>
        <dbReference type="ARBA" id="ARBA00007441"/>
    </source>
</evidence>
<dbReference type="OMA" id="IEPFHVM"/>
<dbReference type="EMBL" id="DS985256">
    <property type="protein sequence ID" value="EDV20914.1"/>
    <property type="molecule type" value="Genomic_DNA"/>
</dbReference>
<accession>B3S8N3</accession>
<dbReference type="CDD" id="cd00609">
    <property type="entry name" value="AAT_like"/>
    <property type="match status" value="1"/>
</dbReference>
<dbReference type="InterPro" id="IPR004839">
    <property type="entry name" value="Aminotransferase_I/II_large"/>
</dbReference>
<dbReference type="RefSeq" id="XP_002116558.1">
    <property type="nucleotide sequence ID" value="XM_002116522.1"/>
</dbReference>
<evidence type="ECO:0000259" key="6">
    <source>
        <dbReference type="Pfam" id="PF00155"/>
    </source>
</evidence>
<gene>
    <name evidence="7" type="ORF">TRIADDRAFT_60600</name>
</gene>
<dbReference type="GO" id="GO:0006520">
    <property type="term" value="P:amino acid metabolic process"/>
    <property type="evidence" value="ECO:0000318"/>
    <property type="project" value="GO_Central"/>
</dbReference>
<dbReference type="InterPro" id="IPR004838">
    <property type="entry name" value="NHTrfase_class1_PyrdxlP-BS"/>
</dbReference>
<sequence length="391" mass="44178">MVSIVDYYRIHNCFFDSPNTCTFKNQFQINYNWLSLSIGIEQLRNAIASFHKRYDGLDFSADQIIVAPGSKELLFLTMLVMDADIIVPSPTWTTYLPQSKLAGRKSIILSSRFEDEWRLTPEILDKAINEQCTNANKVLIFCNPDNPTGTSYTEQQLTELSKVLRKHSVIVLSDEIYGRTNYKNAHLSIAKFYKEGTILMSGLSKWASLGGWRVGYAIYPKELAEVQSAVRSAGSHTYSCTSAPIQYAVADVLQNFEACDTYIYHIKRILEAVSKYCYEQLTSVGVKCIQSTGGFYMLPDFEVIRPGLEKNNITTCQEMCEDLFQKRSVVVMAGGPAFLRPLKELTVRLCYIDFDGTLALNESINIGPDKPLTREFVEQFCSHQAEGIKVP</sequence>
<keyword evidence="3" id="KW-0032">Aminotransferase</keyword>
<evidence type="ECO:0000256" key="1">
    <source>
        <dbReference type="ARBA" id="ARBA00001933"/>
    </source>
</evidence>
<dbReference type="PANTHER" id="PTHR46383:SF1">
    <property type="entry name" value="ASPARTATE AMINOTRANSFERASE"/>
    <property type="match status" value="1"/>
</dbReference>
<dbReference type="GO" id="GO:0030170">
    <property type="term" value="F:pyridoxal phosphate binding"/>
    <property type="evidence" value="ECO:0007669"/>
    <property type="project" value="InterPro"/>
</dbReference>
<dbReference type="SUPFAM" id="SSF53383">
    <property type="entry name" value="PLP-dependent transferases"/>
    <property type="match status" value="1"/>
</dbReference>
<dbReference type="AlphaFoldDB" id="B3S8N3"/>
<dbReference type="PhylomeDB" id="B3S8N3"/>
<reference evidence="7 8" key="1">
    <citation type="journal article" date="2008" name="Nature">
        <title>The Trichoplax genome and the nature of placozoans.</title>
        <authorList>
            <person name="Srivastava M."/>
            <person name="Begovic E."/>
            <person name="Chapman J."/>
            <person name="Putnam N.H."/>
            <person name="Hellsten U."/>
            <person name="Kawashima T."/>
            <person name="Kuo A."/>
            <person name="Mitros T."/>
            <person name="Salamov A."/>
            <person name="Carpenter M.L."/>
            <person name="Signorovitch A.Y."/>
            <person name="Moreno M.A."/>
            <person name="Kamm K."/>
            <person name="Grimwood J."/>
            <person name="Schmutz J."/>
            <person name="Shapiro H."/>
            <person name="Grigoriev I.V."/>
            <person name="Buss L.W."/>
            <person name="Schierwater B."/>
            <person name="Dellaporta S.L."/>
            <person name="Rokhsar D.S."/>
        </authorList>
    </citation>
    <scope>NUCLEOTIDE SEQUENCE [LARGE SCALE GENOMIC DNA]</scope>
    <source>
        <strain evidence="7 8">Grell-BS-1999</strain>
    </source>
</reference>
<feature type="domain" description="Aminotransferase class I/classII large" evidence="6">
    <location>
        <begin position="39"/>
        <end position="350"/>
    </location>
</feature>
<dbReference type="InParanoid" id="B3S8N3"/>
<dbReference type="InterPro" id="IPR015424">
    <property type="entry name" value="PyrdxlP-dep_Trfase"/>
</dbReference>
<dbReference type="OrthoDB" id="7042322at2759"/>
<dbReference type="GeneID" id="6757771"/>
<dbReference type="STRING" id="10228.B3S8N3"/>
<evidence type="ECO:0000256" key="5">
    <source>
        <dbReference type="ARBA" id="ARBA00022898"/>
    </source>
</evidence>
<dbReference type="Proteomes" id="UP000009022">
    <property type="component" value="Unassembled WGS sequence"/>
</dbReference>
<name>B3S8N3_TRIAD</name>
<keyword evidence="8" id="KW-1185">Reference proteome</keyword>
<dbReference type="eggNOG" id="KOG0257">
    <property type="taxonomic scope" value="Eukaryota"/>
</dbReference>
<comment type="similarity">
    <text evidence="2">Belongs to the class-I pyridoxal-phosphate-dependent aminotransferase family.</text>
</comment>
<dbReference type="InterPro" id="IPR015421">
    <property type="entry name" value="PyrdxlP-dep_Trfase_major"/>
</dbReference>
<keyword evidence="5" id="KW-0663">Pyridoxal phosphate</keyword>
<protein>
    <recommendedName>
        <fullName evidence="6">Aminotransferase class I/classII large domain-containing protein</fullName>
    </recommendedName>
</protein>
<dbReference type="InterPro" id="IPR015422">
    <property type="entry name" value="PyrdxlP-dep_Trfase_small"/>
</dbReference>